<feature type="domain" description="HEPN" evidence="1">
    <location>
        <begin position="16"/>
        <end position="124"/>
    </location>
</feature>
<organism evidence="2">
    <name type="scientific">Ignisphaera aggregans</name>
    <dbReference type="NCBI Taxonomy" id="334771"/>
    <lineage>
        <taxon>Archaea</taxon>
        <taxon>Thermoproteota</taxon>
        <taxon>Thermoprotei</taxon>
        <taxon>Desulfurococcales</taxon>
        <taxon>Desulfurococcaceae</taxon>
        <taxon>Ignisphaera</taxon>
    </lineage>
</organism>
<gene>
    <name evidence="3" type="ORF">ENL47_02760</name>
    <name evidence="2" type="ORF">ENM84_00145</name>
</gene>
<evidence type="ECO:0000259" key="1">
    <source>
        <dbReference type="PROSITE" id="PS50910"/>
    </source>
</evidence>
<proteinExistence type="predicted"/>
<sequence length="134" mass="15442">MQEVVVKNIKLLSDWIEKADVFLVNAERHFSEGIYWLTCFEAHQASELYLKSLIITITGSHPYTHDLGELIDVLNAMGFKPSNDVIMSCELLTPHYILSRYPGKHSIKYTIDRGRRCVEYAKKIVEWVKSIADP</sequence>
<dbReference type="SMART" id="SM00748">
    <property type="entry name" value="HEPN"/>
    <property type="match status" value="1"/>
</dbReference>
<dbReference type="SUPFAM" id="SSF81593">
    <property type="entry name" value="Nucleotidyltransferase substrate binding subunit/domain"/>
    <property type="match status" value="1"/>
</dbReference>
<accession>A0A7C5TGT3</accession>
<evidence type="ECO:0000313" key="2">
    <source>
        <dbReference type="EMBL" id="HHP81051.1"/>
    </source>
</evidence>
<dbReference type="InterPro" id="IPR007842">
    <property type="entry name" value="HEPN_dom"/>
</dbReference>
<evidence type="ECO:0000313" key="3">
    <source>
        <dbReference type="EMBL" id="HHR95751.1"/>
    </source>
</evidence>
<dbReference type="PROSITE" id="PS50910">
    <property type="entry name" value="HEPN"/>
    <property type="match status" value="1"/>
</dbReference>
<dbReference type="Gene3D" id="1.20.120.330">
    <property type="entry name" value="Nucleotidyltransferases domain 2"/>
    <property type="match status" value="1"/>
</dbReference>
<dbReference type="AlphaFoldDB" id="A0A7C5TGT3"/>
<name>A0A7C5TGT3_9CREN</name>
<reference evidence="2" key="1">
    <citation type="journal article" date="2020" name="mSystems">
        <title>Genome- and Community-Level Interaction Insights into Carbon Utilization and Element Cycling Functions of Hydrothermarchaeota in Hydrothermal Sediment.</title>
        <authorList>
            <person name="Zhou Z."/>
            <person name="Liu Y."/>
            <person name="Xu W."/>
            <person name="Pan J."/>
            <person name="Luo Z.H."/>
            <person name="Li M."/>
        </authorList>
    </citation>
    <scope>NUCLEOTIDE SEQUENCE [LARGE SCALE GENOMIC DNA]</scope>
    <source>
        <strain evidence="3">SpSt-1</strain>
        <strain evidence="2">SpSt-1121</strain>
    </source>
</reference>
<dbReference type="Pfam" id="PF05168">
    <property type="entry name" value="HEPN"/>
    <property type="match status" value="1"/>
</dbReference>
<comment type="caution">
    <text evidence="2">The sequence shown here is derived from an EMBL/GenBank/DDBJ whole genome shotgun (WGS) entry which is preliminary data.</text>
</comment>
<dbReference type="EMBL" id="DRUB01000049">
    <property type="protein sequence ID" value="HHR95751.1"/>
    <property type="molecule type" value="Genomic_DNA"/>
</dbReference>
<dbReference type="EMBL" id="DRZI01000006">
    <property type="protein sequence ID" value="HHP81051.1"/>
    <property type="molecule type" value="Genomic_DNA"/>
</dbReference>
<protein>
    <submittedName>
        <fullName evidence="2">HEPN domain-containing protein</fullName>
    </submittedName>
</protein>